<keyword evidence="3" id="KW-1185">Reference proteome</keyword>
<feature type="signal peptide" evidence="1">
    <location>
        <begin position="1"/>
        <end position="19"/>
    </location>
</feature>
<gene>
    <name evidence="2" type="ORF">N7492_004371</name>
</gene>
<accession>A0A9W9I9V9</accession>
<evidence type="ECO:0000313" key="3">
    <source>
        <dbReference type="Proteomes" id="UP001146351"/>
    </source>
</evidence>
<organism evidence="2 3">
    <name type="scientific">Penicillium capsulatum</name>
    <dbReference type="NCBI Taxonomy" id="69766"/>
    <lineage>
        <taxon>Eukaryota</taxon>
        <taxon>Fungi</taxon>
        <taxon>Dikarya</taxon>
        <taxon>Ascomycota</taxon>
        <taxon>Pezizomycotina</taxon>
        <taxon>Eurotiomycetes</taxon>
        <taxon>Eurotiomycetidae</taxon>
        <taxon>Eurotiales</taxon>
        <taxon>Aspergillaceae</taxon>
        <taxon>Penicillium</taxon>
    </lineage>
</organism>
<name>A0A9W9I9V9_9EURO</name>
<protein>
    <recommendedName>
        <fullName evidence="4">Hydrophobin</fullName>
    </recommendedName>
</protein>
<reference evidence="2" key="2">
    <citation type="journal article" date="2023" name="IMA Fungus">
        <title>Comparative genomic study of the Penicillium genus elucidates a diverse pangenome and 15 lateral gene transfer events.</title>
        <authorList>
            <person name="Petersen C."/>
            <person name="Sorensen T."/>
            <person name="Nielsen M.R."/>
            <person name="Sondergaard T.E."/>
            <person name="Sorensen J.L."/>
            <person name="Fitzpatrick D.A."/>
            <person name="Frisvad J.C."/>
            <person name="Nielsen K.L."/>
        </authorList>
    </citation>
    <scope>NUCLEOTIDE SEQUENCE</scope>
    <source>
        <strain evidence="2">IBT 21917</strain>
    </source>
</reference>
<dbReference type="OrthoDB" id="4360731at2759"/>
<evidence type="ECO:0008006" key="4">
    <source>
        <dbReference type="Google" id="ProtNLM"/>
    </source>
</evidence>
<sequence length="147" mass="15304">MRLNIPFLILTSGMATSLATSSVPSNPPVDPRKSSLLEQNRLTVEQLPPNCNLAACLGLPGVVNCVISAITAGDSSALQRCITNGLTQVAFLMSLGICVTTPGNDTVVREALLSTMMSFQTRTSAGVDSVASSVMTSMASATMEPRL</sequence>
<dbReference type="Proteomes" id="UP001146351">
    <property type="component" value="Unassembled WGS sequence"/>
</dbReference>
<feature type="chain" id="PRO_5040983987" description="Hydrophobin" evidence="1">
    <location>
        <begin position="20"/>
        <end position="147"/>
    </location>
</feature>
<dbReference type="AlphaFoldDB" id="A0A9W9I9V9"/>
<comment type="caution">
    <text evidence="2">The sequence shown here is derived from an EMBL/GenBank/DDBJ whole genome shotgun (WGS) entry which is preliminary data.</text>
</comment>
<evidence type="ECO:0000256" key="1">
    <source>
        <dbReference type="SAM" id="SignalP"/>
    </source>
</evidence>
<keyword evidence="1" id="KW-0732">Signal</keyword>
<proteinExistence type="predicted"/>
<reference evidence="2" key="1">
    <citation type="submission" date="2022-11" db="EMBL/GenBank/DDBJ databases">
        <authorList>
            <person name="Petersen C."/>
        </authorList>
    </citation>
    <scope>NUCLEOTIDE SEQUENCE</scope>
    <source>
        <strain evidence="2">IBT 21917</strain>
    </source>
</reference>
<evidence type="ECO:0000313" key="2">
    <source>
        <dbReference type="EMBL" id="KAJ5171778.1"/>
    </source>
</evidence>
<dbReference type="EMBL" id="JAPQKO010000003">
    <property type="protein sequence ID" value="KAJ5171778.1"/>
    <property type="molecule type" value="Genomic_DNA"/>
</dbReference>